<dbReference type="PANTHER" id="PTHR46035">
    <property type="entry name" value="TETRATRICOPEPTIDE REPEAT PROTEIN 4"/>
    <property type="match status" value="1"/>
</dbReference>
<dbReference type="Pfam" id="PF14559">
    <property type="entry name" value="TPR_19"/>
    <property type="match status" value="1"/>
</dbReference>
<dbReference type="EMBL" id="CAJGYO010000001">
    <property type="protein sequence ID" value="CAD6206658.1"/>
    <property type="molecule type" value="Genomic_DNA"/>
</dbReference>
<keyword evidence="1" id="KW-0802">TPR repeat</keyword>
<sequence length="373" mass="41081">MALLMEPGAEPLTESEQADLAGIAAIKESAAREFKEQGNQFVRMGRKHYAEAVSCYTKAIAQMEPLSSLDASAAADASVLFANRAHVNLLLGNHRRALDDAEQAIRLSPSSVKAYYRAVKAALALDLLTDAASFCRKGLKQDPANEEFKKLLSEVDAKLREQDRQRAKVAKAIAKAKDLAAAMEKRGVKLGKAAYQELTGIKKPKLDEQGVLHWPVLLLYPEVMSKSSPLPWDENHAYTRDSVELYYQGGFGKPLSKSEVLRYLLEGTVDLKALPDSLLDGEDEEHDSSKCSTVTSSTDGSSKWIKVKEGRTLQEVLQDKGYIVPAIPESRPSIKISRLEVGLCHETKPDTKVQLKLISEMAADMARKRKMLA</sequence>
<gene>
    <name evidence="2" type="ORF">NCGR_LOCUS4338</name>
</gene>
<dbReference type="PROSITE" id="PS50005">
    <property type="entry name" value="TPR"/>
    <property type="match status" value="1"/>
</dbReference>
<reference evidence="2" key="1">
    <citation type="submission" date="2020-10" db="EMBL/GenBank/DDBJ databases">
        <authorList>
            <person name="Han B."/>
            <person name="Lu T."/>
            <person name="Zhao Q."/>
            <person name="Huang X."/>
            <person name="Zhao Y."/>
        </authorList>
    </citation>
    <scope>NUCLEOTIDE SEQUENCE</scope>
</reference>
<dbReference type="Gene3D" id="1.25.40.10">
    <property type="entry name" value="Tetratricopeptide repeat domain"/>
    <property type="match status" value="1"/>
</dbReference>
<dbReference type="GO" id="GO:0005829">
    <property type="term" value="C:cytosol"/>
    <property type="evidence" value="ECO:0007669"/>
    <property type="project" value="TreeGrafter"/>
</dbReference>
<evidence type="ECO:0000313" key="3">
    <source>
        <dbReference type="Proteomes" id="UP000604825"/>
    </source>
</evidence>
<name>A0A811MH21_9POAL</name>
<dbReference type="CDD" id="cd21377">
    <property type="entry name" value="CTWD_Cns1-like"/>
    <property type="match status" value="1"/>
</dbReference>
<dbReference type="GO" id="GO:0006457">
    <property type="term" value="P:protein folding"/>
    <property type="evidence" value="ECO:0007669"/>
    <property type="project" value="TreeGrafter"/>
</dbReference>
<dbReference type="PANTHER" id="PTHR46035:SF1">
    <property type="entry name" value="TETRATRICOPEPTIDE REPEAT PROTEIN 4"/>
    <property type="match status" value="1"/>
</dbReference>
<evidence type="ECO:0000313" key="2">
    <source>
        <dbReference type="EMBL" id="CAD6206658.1"/>
    </source>
</evidence>
<protein>
    <submittedName>
        <fullName evidence="2">Uncharacterized protein</fullName>
    </submittedName>
</protein>
<organism evidence="2 3">
    <name type="scientific">Miscanthus lutarioriparius</name>
    <dbReference type="NCBI Taxonomy" id="422564"/>
    <lineage>
        <taxon>Eukaryota</taxon>
        <taxon>Viridiplantae</taxon>
        <taxon>Streptophyta</taxon>
        <taxon>Embryophyta</taxon>
        <taxon>Tracheophyta</taxon>
        <taxon>Spermatophyta</taxon>
        <taxon>Magnoliopsida</taxon>
        <taxon>Liliopsida</taxon>
        <taxon>Poales</taxon>
        <taxon>Poaceae</taxon>
        <taxon>PACMAD clade</taxon>
        <taxon>Panicoideae</taxon>
        <taxon>Andropogonodae</taxon>
        <taxon>Andropogoneae</taxon>
        <taxon>Saccharinae</taxon>
        <taxon>Miscanthus</taxon>
    </lineage>
</organism>
<dbReference type="InterPro" id="IPR011990">
    <property type="entry name" value="TPR-like_helical_dom_sf"/>
</dbReference>
<keyword evidence="3" id="KW-1185">Reference proteome</keyword>
<comment type="caution">
    <text evidence="2">The sequence shown here is derived from an EMBL/GenBank/DDBJ whole genome shotgun (WGS) entry which is preliminary data.</text>
</comment>
<dbReference type="AlphaFoldDB" id="A0A811MH21"/>
<evidence type="ECO:0000256" key="1">
    <source>
        <dbReference type="PROSITE-ProRule" id="PRU00339"/>
    </source>
</evidence>
<accession>A0A811MH21</accession>
<dbReference type="OrthoDB" id="420195at2759"/>
<proteinExistence type="predicted"/>
<dbReference type="GO" id="GO:0030544">
    <property type="term" value="F:Hsp70 protein binding"/>
    <property type="evidence" value="ECO:0007669"/>
    <property type="project" value="TreeGrafter"/>
</dbReference>
<feature type="repeat" description="TPR" evidence="1">
    <location>
        <begin position="78"/>
        <end position="111"/>
    </location>
</feature>
<dbReference type="SMART" id="SM00028">
    <property type="entry name" value="TPR"/>
    <property type="match status" value="3"/>
</dbReference>
<dbReference type="GO" id="GO:0005634">
    <property type="term" value="C:nucleus"/>
    <property type="evidence" value="ECO:0007669"/>
    <property type="project" value="TreeGrafter"/>
</dbReference>
<dbReference type="GO" id="GO:0051879">
    <property type="term" value="F:Hsp90 protein binding"/>
    <property type="evidence" value="ECO:0007669"/>
    <property type="project" value="TreeGrafter"/>
</dbReference>
<dbReference type="Proteomes" id="UP000604825">
    <property type="component" value="Unassembled WGS sequence"/>
</dbReference>
<dbReference type="SUPFAM" id="SSF48452">
    <property type="entry name" value="TPR-like"/>
    <property type="match status" value="1"/>
</dbReference>
<dbReference type="InterPro" id="IPR019734">
    <property type="entry name" value="TPR_rpt"/>
</dbReference>